<accession>A0ABM9EZE3</accession>
<dbReference type="Pfam" id="PF14101">
    <property type="entry name" value="DUF4275"/>
    <property type="match status" value="1"/>
</dbReference>
<organism evidence="1 2">
    <name type="scientific">Neobacillus rhizosphaerae</name>
    <dbReference type="NCBI Taxonomy" id="2880965"/>
    <lineage>
        <taxon>Bacteria</taxon>
        <taxon>Bacillati</taxon>
        <taxon>Bacillota</taxon>
        <taxon>Bacilli</taxon>
        <taxon>Bacillales</taxon>
        <taxon>Bacillaceae</taxon>
        <taxon>Neobacillus</taxon>
    </lineage>
</organism>
<dbReference type="Proteomes" id="UP000838308">
    <property type="component" value="Unassembled WGS sequence"/>
</dbReference>
<reference evidence="1" key="1">
    <citation type="submission" date="2022-04" db="EMBL/GenBank/DDBJ databases">
        <authorList>
            <person name="Criscuolo A."/>
        </authorList>
    </citation>
    <scope>NUCLEOTIDE SEQUENCE</scope>
    <source>
        <strain evidence="1">CIP111895</strain>
    </source>
</reference>
<name>A0ABM9EZE3_9BACI</name>
<keyword evidence="2" id="KW-1185">Reference proteome</keyword>
<protein>
    <recommendedName>
        <fullName evidence="3">DUF4275 domain-containing protein</fullName>
    </recommendedName>
</protein>
<dbReference type="RefSeq" id="WP_248737833.1">
    <property type="nucleotide sequence ID" value="NZ_CALBWS010000056.1"/>
</dbReference>
<evidence type="ECO:0008006" key="3">
    <source>
        <dbReference type="Google" id="ProtNLM"/>
    </source>
</evidence>
<dbReference type="EMBL" id="CALBWS010000056">
    <property type="protein sequence ID" value="CAH2717619.1"/>
    <property type="molecule type" value="Genomic_DNA"/>
</dbReference>
<gene>
    <name evidence="1" type="ORF">BACCIP111895_04835</name>
</gene>
<proteinExistence type="predicted"/>
<dbReference type="InterPro" id="IPR025454">
    <property type="entry name" value="DUF4275"/>
</dbReference>
<sequence>MEGLVEILKSKKVKITEIPKWGAYLRKQWENIFANMISEKEKKSIYLYDNGGFHGYLWHIFSYDKKDCLKEEQAEKAFNNEQKNSCYIFYQNSDYALILENASKLIANDLTNELDIYVVDKGFNWTYVKTHETGYLGPYFTRK</sequence>
<evidence type="ECO:0000313" key="1">
    <source>
        <dbReference type="EMBL" id="CAH2717619.1"/>
    </source>
</evidence>
<evidence type="ECO:0000313" key="2">
    <source>
        <dbReference type="Proteomes" id="UP000838308"/>
    </source>
</evidence>
<comment type="caution">
    <text evidence="1">The sequence shown here is derived from an EMBL/GenBank/DDBJ whole genome shotgun (WGS) entry which is preliminary data.</text>
</comment>